<evidence type="ECO:0000256" key="1">
    <source>
        <dbReference type="ARBA" id="ARBA00022553"/>
    </source>
</evidence>
<proteinExistence type="predicted"/>
<gene>
    <name evidence="3" type="ORF">NITUZ_10048</name>
</gene>
<dbReference type="GO" id="GO:0000160">
    <property type="term" value="P:phosphorelay signal transduction system"/>
    <property type="evidence" value="ECO:0007669"/>
    <property type="project" value="InterPro"/>
</dbReference>
<dbReference type="Pfam" id="PF00072">
    <property type="entry name" value="Response_reg"/>
    <property type="match status" value="1"/>
</dbReference>
<dbReference type="PANTHER" id="PTHR44591">
    <property type="entry name" value="STRESS RESPONSE REGULATOR PROTEIN 1"/>
    <property type="match status" value="1"/>
</dbReference>
<organism evidence="3 4">
    <name type="scientific">Candidatus Nitrosotenuis uzonensis</name>
    <dbReference type="NCBI Taxonomy" id="1407055"/>
    <lineage>
        <taxon>Archaea</taxon>
        <taxon>Nitrososphaerota</taxon>
        <taxon>Candidatus Nitrosotenuis</taxon>
    </lineage>
</organism>
<keyword evidence="1" id="KW-0597">Phosphoprotein</keyword>
<evidence type="ECO:0000313" key="3">
    <source>
        <dbReference type="EMBL" id="CDI04853.1"/>
    </source>
</evidence>
<dbReference type="SUPFAM" id="SSF52172">
    <property type="entry name" value="CheY-like"/>
    <property type="match status" value="1"/>
</dbReference>
<keyword evidence="4" id="KW-1185">Reference proteome</keyword>
<dbReference type="PROSITE" id="PS50110">
    <property type="entry name" value="RESPONSE_REGULATORY"/>
    <property type="match status" value="1"/>
</dbReference>
<evidence type="ECO:0000259" key="2">
    <source>
        <dbReference type="PROSITE" id="PS50110"/>
    </source>
</evidence>
<dbReference type="STRING" id="1407055.NITUZ_10048"/>
<dbReference type="AlphaFoldDB" id="V6AR10"/>
<dbReference type="Proteomes" id="UP000018159">
    <property type="component" value="Unassembled WGS sequence"/>
</dbReference>
<dbReference type="InterPro" id="IPR001789">
    <property type="entry name" value="Sig_transdc_resp-reg_receiver"/>
</dbReference>
<dbReference type="SMART" id="SM00448">
    <property type="entry name" value="REC"/>
    <property type="match status" value="1"/>
</dbReference>
<reference evidence="3 4" key="1">
    <citation type="journal article" date="2013" name="PLoS ONE">
        <title>Enrichment and Genome Sequence of the Group I.1a Ammonia-Oxidizing Archaeon ?Ca. Nitrosotenuis uzonensis? Representing a Clade Globally.</title>
        <authorList>
            <person name="Lebedeva E.V."/>
            <person name="Hatzenpichler R."/>
            <person name="Pelletier E."/>
            <person name="Schuster N."/>
            <person name="Hauzmayer S."/>
            <person name="Bulaev A."/>
            <person name="Grigor'eva N.V."/>
            <person name="Galushko A."/>
            <person name="Schmid M."/>
            <person name="Palatinszky M."/>
            <person name="Le Paslier D."/>
            <person name="Daims H."/>
            <person name="Wagner M."/>
        </authorList>
    </citation>
    <scope>NUCLEOTIDE SEQUENCE [LARGE SCALE GENOMIC DNA]</scope>
    <source>
        <strain evidence="3 4">N4</strain>
    </source>
</reference>
<dbReference type="InterPro" id="IPR011006">
    <property type="entry name" value="CheY-like_superfamily"/>
</dbReference>
<dbReference type="Gene3D" id="3.40.50.2300">
    <property type="match status" value="1"/>
</dbReference>
<dbReference type="RefSeq" id="WP_048194015.1">
    <property type="nucleotide sequence ID" value="NZ_CBTY010000001.1"/>
</dbReference>
<dbReference type="PANTHER" id="PTHR44591:SF3">
    <property type="entry name" value="RESPONSE REGULATORY DOMAIN-CONTAINING PROTEIN"/>
    <property type="match status" value="1"/>
</dbReference>
<dbReference type="CDD" id="cd00156">
    <property type="entry name" value="REC"/>
    <property type="match status" value="1"/>
</dbReference>
<comment type="caution">
    <text evidence="3">The sequence shown here is derived from an EMBL/GenBank/DDBJ whole genome shotgun (WGS) entry which is preliminary data.</text>
</comment>
<evidence type="ECO:0000313" key="4">
    <source>
        <dbReference type="Proteomes" id="UP000018159"/>
    </source>
</evidence>
<name>V6AR10_9ARCH</name>
<feature type="domain" description="Response regulatory" evidence="2">
    <location>
        <begin position="6"/>
        <end position="122"/>
    </location>
</feature>
<sequence length="130" mass="15055">MYNIPTAIVVDDDAETVSVFCEYLKILDVKVEGFGYNGKEAKELYVKFRPDIVFLDLVMPDYDGFYALEKIMQADPEANVVILTASHLDWYDQKRLEKMRPSKVILKPFDVDVVAELVDEHRKPLQRIRG</sequence>
<protein>
    <submittedName>
        <fullName evidence="3">Response regulator receiver protein</fullName>
    </submittedName>
</protein>
<dbReference type="InterPro" id="IPR050595">
    <property type="entry name" value="Bact_response_regulator"/>
</dbReference>
<dbReference type="EMBL" id="CBTY010000001">
    <property type="protein sequence ID" value="CDI04853.1"/>
    <property type="molecule type" value="Genomic_DNA"/>
</dbReference>
<accession>V6AR10</accession>
<dbReference type="OrthoDB" id="2830at2157"/>